<dbReference type="PROSITE" id="PS50109">
    <property type="entry name" value="HIS_KIN"/>
    <property type="match status" value="1"/>
</dbReference>
<dbReference type="GO" id="GO:0007234">
    <property type="term" value="P:osmosensory signaling via phosphorelay pathway"/>
    <property type="evidence" value="ECO:0007669"/>
    <property type="project" value="TreeGrafter"/>
</dbReference>
<dbReference type="InterPro" id="IPR013656">
    <property type="entry name" value="PAS_4"/>
</dbReference>
<evidence type="ECO:0000256" key="1">
    <source>
        <dbReference type="ARBA" id="ARBA00000085"/>
    </source>
</evidence>
<dbReference type="GO" id="GO:0000155">
    <property type="term" value="F:phosphorelay sensor kinase activity"/>
    <property type="evidence" value="ECO:0007669"/>
    <property type="project" value="InterPro"/>
</dbReference>
<dbReference type="SMART" id="SM00065">
    <property type="entry name" value="GAF"/>
    <property type="match status" value="1"/>
</dbReference>
<dbReference type="PRINTS" id="PR00344">
    <property type="entry name" value="BCTRLSENSOR"/>
</dbReference>
<feature type="coiled-coil region" evidence="7">
    <location>
        <begin position="468"/>
        <end position="513"/>
    </location>
</feature>
<dbReference type="NCBIfam" id="TIGR00229">
    <property type="entry name" value="sensory_box"/>
    <property type="match status" value="3"/>
</dbReference>
<organism evidence="10 11">
    <name type="scientific">Prosthecobacter vanneervenii</name>
    <dbReference type="NCBI Taxonomy" id="48466"/>
    <lineage>
        <taxon>Bacteria</taxon>
        <taxon>Pseudomonadati</taxon>
        <taxon>Verrucomicrobiota</taxon>
        <taxon>Verrucomicrobiia</taxon>
        <taxon>Verrucomicrobiales</taxon>
        <taxon>Verrucomicrobiaceae</taxon>
        <taxon>Prosthecobacter</taxon>
    </lineage>
</organism>
<dbReference type="InterPro" id="IPR003018">
    <property type="entry name" value="GAF"/>
</dbReference>
<comment type="catalytic activity">
    <reaction evidence="1">
        <text>ATP + protein L-histidine = ADP + protein N-phospho-L-histidine.</text>
        <dbReference type="EC" id="2.7.13.3"/>
    </reaction>
</comment>
<dbReference type="SUPFAM" id="SSF55785">
    <property type="entry name" value="PYP-like sensor domain (PAS domain)"/>
    <property type="match status" value="3"/>
</dbReference>
<dbReference type="Gene3D" id="3.30.450.40">
    <property type="match status" value="1"/>
</dbReference>
<dbReference type="InterPro" id="IPR036097">
    <property type="entry name" value="HisK_dim/P_sf"/>
</dbReference>
<keyword evidence="11" id="KW-1185">Reference proteome</keyword>
<dbReference type="SMART" id="SM00387">
    <property type="entry name" value="HATPase_c"/>
    <property type="match status" value="1"/>
</dbReference>
<dbReference type="Pfam" id="PF08448">
    <property type="entry name" value="PAS_4"/>
    <property type="match status" value="2"/>
</dbReference>
<evidence type="ECO:0000259" key="8">
    <source>
        <dbReference type="PROSITE" id="PS50109"/>
    </source>
</evidence>
<dbReference type="PROSITE" id="PS50112">
    <property type="entry name" value="PAS"/>
    <property type="match status" value="2"/>
</dbReference>
<protein>
    <recommendedName>
        <fullName evidence="2">histidine kinase</fullName>
        <ecNumber evidence="2">2.7.13.3</ecNumber>
    </recommendedName>
</protein>
<dbReference type="InterPro" id="IPR013767">
    <property type="entry name" value="PAS_fold"/>
</dbReference>
<dbReference type="GO" id="GO:0030295">
    <property type="term" value="F:protein kinase activator activity"/>
    <property type="evidence" value="ECO:0007669"/>
    <property type="project" value="TreeGrafter"/>
</dbReference>
<dbReference type="Gene3D" id="1.10.287.130">
    <property type="match status" value="1"/>
</dbReference>
<feature type="domain" description="PAS" evidence="9">
    <location>
        <begin position="503"/>
        <end position="551"/>
    </location>
</feature>
<keyword evidence="6" id="KW-0472">Membrane</keyword>
<proteinExistence type="predicted"/>
<dbReference type="GO" id="GO:0016020">
    <property type="term" value="C:membrane"/>
    <property type="evidence" value="ECO:0007669"/>
    <property type="project" value="UniProtKB-SubCell"/>
</dbReference>
<keyword evidence="4" id="KW-0808">Transferase</keyword>
<dbReference type="SUPFAM" id="SSF55874">
    <property type="entry name" value="ATPase domain of HSP90 chaperone/DNA topoisomerase II/histidine kinase"/>
    <property type="match status" value="1"/>
</dbReference>
<sequence length="899" mass="101048">MGTFHKLARYGIFFSVGAAVSWLHESLQEARRDLSKKVMERTADLQLSKKTIRENKDRLKAIITSAMDAIISVDEDQNILIFNKAAENMFRCSAAEAIGSPLDRFIPQKHRHAHAHHVEKFGKKGATARAMGSLGTLHALRADDVEFPIEASISHAEVGGRRHYTVIIRDISARLKTEQMLRTQEAHARSRLNLAQSLEQAGGIADILKAVLRELQVILGLNAVWFYLFSEDRQHLRLAKAVKNQAESQVVHEDEELTVGGDRMLEEIATAQQLVVVEDARTDARTNKALVEKNGNRSIFNMPVILAGRRLGTLGSGTFGDEGVRVLTEAEREYFAAVAGHAAAVLDRILEHEKRAQTEARYRQTLDQMLEGCQIIGRDFRYLYLNTEACKQARKPVEELLGRTMMECFPGIENTAVFASVQRCLEQPNAEQMENLFSYPDGYVAEFQLFLQSVPEGVFILSLDISERKKVERRMHELNAELEARVMERTQQLKTANAELSNKRAELQSLFESLPGLYLVMDPDLKIVAVSDAYLKSTLTTRKDIIGRTMLEVFPDNPGDPNADGSSNLRASLQRVLHERKADTMPIQRYDVRDADGIFQERHWTPVNSPLLDADGNIKYIIHRAEDVTEFVKRSRAPAPADAGLEVRMQQMEAEMYQSALNVQAANKQLEAANRELESFSYSVSHDLRAPLRAVNGFANAVMEDFGPQLPEECQRQLQIIRSNAQKMGCLIDDLLSFSRLSRMPLNKQKINMHQLVAATWEDLASERAGRVVEFDMGQLPECGGDPVLLRQVWINLLSNALKYSRRKDKAVISVGCEQKNGHDTFFVRDNGSGFDMRYAHKLFGVFQRLHRAEDYEGTGVGLAIVQRVIARHGGRVWAEAAVDQGATFHFTLEGDVSA</sequence>
<dbReference type="PANTHER" id="PTHR42878:SF15">
    <property type="entry name" value="BACTERIOPHYTOCHROME"/>
    <property type="match status" value="1"/>
</dbReference>
<evidence type="ECO:0000256" key="3">
    <source>
        <dbReference type="ARBA" id="ARBA00022553"/>
    </source>
</evidence>
<dbReference type="EMBL" id="JACHIG010000004">
    <property type="protein sequence ID" value="MBB5032704.1"/>
    <property type="molecule type" value="Genomic_DNA"/>
</dbReference>
<evidence type="ECO:0000256" key="2">
    <source>
        <dbReference type="ARBA" id="ARBA00012438"/>
    </source>
</evidence>
<dbReference type="SMART" id="SM00388">
    <property type="entry name" value="HisKA"/>
    <property type="match status" value="1"/>
</dbReference>
<dbReference type="InterPro" id="IPR035965">
    <property type="entry name" value="PAS-like_dom_sf"/>
</dbReference>
<evidence type="ECO:0000256" key="5">
    <source>
        <dbReference type="ARBA" id="ARBA00022777"/>
    </source>
</evidence>
<comment type="caution">
    <text evidence="10">The sequence shown here is derived from an EMBL/GenBank/DDBJ whole genome shotgun (WGS) entry which is preliminary data.</text>
</comment>
<dbReference type="Pfam" id="PF13185">
    <property type="entry name" value="GAF_2"/>
    <property type="match status" value="1"/>
</dbReference>
<evidence type="ECO:0000259" key="9">
    <source>
        <dbReference type="PROSITE" id="PS50112"/>
    </source>
</evidence>
<reference evidence="10 11" key="1">
    <citation type="submission" date="2020-08" db="EMBL/GenBank/DDBJ databases">
        <title>Genomic Encyclopedia of Type Strains, Phase IV (KMG-IV): sequencing the most valuable type-strain genomes for metagenomic binning, comparative biology and taxonomic classification.</title>
        <authorList>
            <person name="Goeker M."/>
        </authorList>
    </citation>
    <scope>NUCLEOTIDE SEQUENCE [LARGE SCALE GENOMIC DNA]</scope>
    <source>
        <strain evidence="10 11">DSM 12252</strain>
    </source>
</reference>
<evidence type="ECO:0000313" key="10">
    <source>
        <dbReference type="EMBL" id="MBB5032704.1"/>
    </source>
</evidence>
<dbReference type="InterPro" id="IPR005467">
    <property type="entry name" value="His_kinase_dom"/>
</dbReference>
<evidence type="ECO:0000256" key="6">
    <source>
        <dbReference type="ARBA" id="ARBA00023136"/>
    </source>
</evidence>
<evidence type="ECO:0000256" key="4">
    <source>
        <dbReference type="ARBA" id="ARBA00022679"/>
    </source>
</evidence>
<dbReference type="GO" id="GO:0006355">
    <property type="term" value="P:regulation of DNA-templated transcription"/>
    <property type="evidence" value="ECO:0007669"/>
    <property type="project" value="InterPro"/>
</dbReference>
<dbReference type="InterPro" id="IPR050351">
    <property type="entry name" value="BphY/WalK/GraS-like"/>
</dbReference>
<feature type="domain" description="Histidine kinase" evidence="8">
    <location>
        <begin position="683"/>
        <end position="897"/>
    </location>
</feature>
<dbReference type="SUPFAM" id="SSF47384">
    <property type="entry name" value="Homodimeric domain of signal transducing histidine kinase"/>
    <property type="match status" value="1"/>
</dbReference>
<dbReference type="Pfam" id="PF00512">
    <property type="entry name" value="HisKA"/>
    <property type="match status" value="1"/>
</dbReference>
<accession>A0A7W8DJZ8</accession>
<name>A0A7W8DJZ8_9BACT</name>
<dbReference type="InterPro" id="IPR036890">
    <property type="entry name" value="HATPase_C_sf"/>
</dbReference>
<dbReference type="Pfam" id="PF00989">
    <property type="entry name" value="PAS"/>
    <property type="match status" value="1"/>
</dbReference>
<keyword evidence="5" id="KW-0418">Kinase</keyword>
<dbReference type="AlphaFoldDB" id="A0A7W8DJZ8"/>
<dbReference type="SUPFAM" id="SSF55781">
    <property type="entry name" value="GAF domain-like"/>
    <property type="match status" value="1"/>
</dbReference>
<dbReference type="PANTHER" id="PTHR42878">
    <property type="entry name" value="TWO-COMPONENT HISTIDINE KINASE"/>
    <property type="match status" value="1"/>
</dbReference>
<dbReference type="InterPro" id="IPR029016">
    <property type="entry name" value="GAF-like_dom_sf"/>
</dbReference>
<dbReference type="GO" id="GO:0000156">
    <property type="term" value="F:phosphorelay response regulator activity"/>
    <property type="evidence" value="ECO:0007669"/>
    <property type="project" value="TreeGrafter"/>
</dbReference>
<keyword evidence="3" id="KW-0597">Phosphoprotein</keyword>
<dbReference type="InterPro" id="IPR000014">
    <property type="entry name" value="PAS"/>
</dbReference>
<dbReference type="Gene3D" id="3.30.565.10">
    <property type="entry name" value="Histidine kinase-like ATPase, C-terminal domain"/>
    <property type="match status" value="1"/>
</dbReference>
<dbReference type="InterPro" id="IPR003661">
    <property type="entry name" value="HisK_dim/P_dom"/>
</dbReference>
<dbReference type="InterPro" id="IPR003594">
    <property type="entry name" value="HATPase_dom"/>
</dbReference>
<evidence type="ECO:0000313" key="11">
    <source>
        <dbReference type="Proteomes" id="UP000590740"/>
    </source>
</evidence>
<dbReference type="CDD" id="cd00082">
    <property type="entry name" value="HisKA"/>
    <property type="match status" value="1"/>
</dbReference>
<dbReference type="EC" id="2.7.13.3" evidence="2"/>
<dbReference type="InterPro" id="IPR004358">
    <property type="entry name" value="Sig_transdc_His_kin-like_C"/>
</dbReference>
<feature type="domain" description="PAS" evidence="9">
    <location>
        <begin position="55"/>
        <end position="99"/>
    </location>
</feature>
<dbReference type="Pfam" id="PF02518">
    <property type="entry name" value="HATPase_c"/>
    <property type="match status" value="1"/>
</dbReference>
<dbReference type="CDD" id="cd00130">
    <property type="entry name" value="PAS"/>
    <property type="match status" value="2"/>
</dbReference>
<dbReference type="FunFam" id="3.30.565.10:FF:000006">
    <property type="entry name" value="Sensor histidine kinase WalK"/>
    <property type="match status" value="1"/>
</dbReference>
<evidence type="ECO:0000256" key="7">
    <source>
        <dbReference type="SAM" id="Coils"/>
    </source>
</evidence>
<dbReference type="Proteomes" id="UP000590740">
    <property type="component" value="Unassembled WGS sequence"/>
</dbReference>
<keyword evidence="7" id="KW-0175">Coiled coil</keyword>
<gene>
    <name evidence="10" type="ORF">HNQ65_002286</name>
</gene>
<dbReference type="Gene3D" id="3.30.450.20">
    <property type="entry name" value="PAS domain"/>
    <property type="match status" value="3"/>
</dbReference>
<dbReference type="SMART" id="SM00091">
    <property type="entry name" value="PAS"/>
    <property type="match status" value="3"/>
</dbReference>